<protein>
    <submittedName>
        <fullName evidence="2">Uncharacterized protein</fullName>
    </submittedName>
</protein>
<feature type="region of interest" description="Disordered" evidence="1">
    <location>
        <begin position="24"/>
        <end position="63"/>
    </location>
</feature>
<dbReference type="RefSeq" id="WP_194503795.1">
    <property type="nucleotide sequence ID" value="NZ_JADIVZ010000006.1"/>
</dbReference>
<dbReference type="EMBL" id="JADIVZ010000006">
    <property type="protein sequence ID" value="MBF4162523.1"/>
    <property type="molecule type" value="Genomic_DNA"/>
</dbReference>
<organism evidence="2 3">
    <name type="scientific">Nocardioides acrostichi</name>
    <dbReference type="NCBI Taxonomy" id="2784339"/>
    <lineage>
        <taxon>Bacteria</taxon>
        <taxon>Bacillati</taxon>
        <taxon>Actinomycetota</taxon>
        <taxon>Actinomycetes</taxon>
        <taxon>Propionibacteriales</taxon>
        <taxon>Nocardioidaceae</taxon>
        <taxon>Nocardioides</taxon>
    </lineage>
</organism>
<dbReference type="AlphaFoldDB" id="A0A930UX72"/>
<name>A0A930UX72_9ACTN</name>
<keyword evidence="3" id="KW-1185">Reference proteome</keyword>
<proteinExistence type="predicted"/>
<gene>
    <name evidence="2" type="ORF">ISG29_12565</name>
</gene>
<comment type="caution">
    <text evidence="2">The sequence shown here is derived from an EMBL/GenBank/DDBJ whole genome shotgun (WGS) entry which is preliminary data.</text>
</comment>
<evidence type="ECO:0000313" key="2">
    <source>
        <dbReference type="EMBL" id="MBF4162523.1"/>
    </source>
</evidence>
<evidence type="ECO:0000256" key="1">
    <source>
        <dbReference type="SAM" id="MobiDB-lite"/>
    </source>
</evidence>
<evidence type="ECO:0000313" key="3">
    <source>
        <dbReference type="Proteomes" id="UP000656804"/>
    </source>
</evidence>
<reference evidence="2" key="1">
    <citation type="submission" date="2020-11" db="EMBL/GenBank/DDBJ databases">
        <title>Nocardioides sp. CBS4Y-1, whole genome shotgun sequence.</title>
        <authorList>
            <person name="Tuo L."/>
        </authorList>
    </citation>
    <scope>NUCLEOTIDE SEQUENCE</scope>
    <source>
        <strain evidence="2">CBS4Y-1</strain>
    </source>
</reference>
<feature type="compositionally biased region" description="Polar residues" evidence="1">
    <location>
        <begin position="35"/>
        <end position="51"/>
    </location>
</feature>
<sequence>MSLRRTGPALASIALLAGGVLSGCSSDDEPGKADSSASAIPSDFISDSASPNGEDGLPADFPREAVPLLDGNLGSVVHKTAPKEPDWTVLITVNATPAAALDDAIKKLKAEGWVAKTTVDSAGEAPQLLRNGKGVIVLKATQQSDQAGVVYSIDHVK</sequence>
<dbReference type="PROSITE" id="PS51257">
    <property type="entry name" value="PROKAR_LIPOPROTEIN"/>
    <property type="match status" value="1"/>
</dbReference>
<dbReference type="Proteomes" id="UP000656804">
    <property type="component" value="Unassembled WGS sequence"/>
</dbReference>
<accession>A0A930UX72</accession>